<keyword evidence="2" id="KW-0812">Transmembrane</keyword>
<proteinExistence type="predicted"/>
<evidence type="ECO:0000256" key="2">
    <source>
        <dbReference type="SAM" id="Phobius"/>
    </source>
</evidence>
<feature type="transmembrane region" description="Helical" evidence="2">
    <location>
        <begin position="49"/>
        <end position="79"/>
    </location>
</feature>
<keyword evidence="2" id="KW-0472">Membrane</keyword>
<evidence type="ECO:0000256" key="1">
    <source>
        <dbReference type="SAM" id="MobiDB-lite"/>
    </source>
</evidence>
<feature type="domain" description="STAS" evidence="3">
    <location>
        <begin position="104"/>
        <end position="216"/>
    </location>
</feature>
<keyword evidence="2" id="KW-1133">Transmembrane helix</keyword>
<protein>
    <recommendedName>
        <fullName evidence="3">STAS domain-containing protein</fullName>
    </recommendedName>
</protein>
<dbReference type="InterPro" id="IPR036513">
    <property type="entry name" value="STAS_dom_sf"/>
</dbReference>
<name>A0ABQ7J4G9_9APIC</name>
<dbReference type="InterPro" id="IPR001902">
    <property type="entry name" value="SLC26A/SulP_fam"/>
</dbReference>
<accession>A0ABQ7J4G9</accession>
<dbReference type="CDD" id="cd07042">
    <property type="entry name" value="STAS_SulP_like_sulfate_transporter"/>
    <property type="match status" value="1"/>
</dbReference>
<dbReference type="EMBL" id="JADAQX010001159">
    <property type="protein sequence ID" value="KAF8817970.1"/>
    <property type="molecule type" value="Genomic_DNA"/>
</dbReference>
<feature type="region of interest" description="Disordered" evidence="1">
    <location>
        <begin position="326"/>
        <end position="388"/>
    </location>
</feature>
<feature type="region of interest" description="Disordered" evidence="1">
    <location>
        <begin position="494"/>
        <end position="521"/>
    </location>
</feature>
<reference evidence="4 5" key="1">
    <citation type="journal article" date="2020" name="bioRxiv">
        <title>Metabolic contributions of an alphaproteobacterial endosymbiont in the apicomplexan Cardiosporidium cionae.</title>
        <authorList>
            <person name="Hunter E.S."/>
            <person name="Paight C.J."/>
            <person name="Lane C.E."/>
        </authorList>
    </citation>
    <scope>NUCLEOTIDE SEQUENCE [LARGE SCALE GENOMIC DNA]</scope>
    <source>
        <strain evidence="4">ESH_2018</strain>
    </source>
</reference>
<comment type="caution">
    <text evidence="4">The sequence shown here is derived from an EMBL/GenBank/DDBJ whole genome shotgun (WGS) entry which is preliminary data.</text>
</comment>
<feature type="compositionally biased region" description="Basic residues" evidence="1">
    <location>
        <begin position="335"/>
        <end position="344"/>
    </location>
</feature>
<keyword evidence="5" id="KW-1185">Reference proteome</keyword>
<feature type="compositionally biased region" description="Basic residues" evidence="1">
    <location>
        <begin position="361"/>
        <end position="373"/>
    </location>
</feature>
<sequence length="615" mass="68700">SYTINPTKEWRALGCTNIIGTAVVFYGVYGMINFQEGYQILRLGGFDAVLWLITFLVVLFIGTMEGIIISFILSVLWLLKESSRPSTAILGQLPNTCIYRNIKRFPMAKEIPGIRIFRFDASINFSNAEYFEKKIYQINMEENKILIIDGSSINRLDMTAVRILQKLAERFTENSKVLLLANWKGSMRDFLEKIKFYENVPLDRCFLSLHDAVCWSMAYLKSMSPSPESDISSFIYCTHPSQRHRNASHSSILPLARFSDDENSSSPFSRGNGGALTPTVLTLNHSSMPEKEDTLPFCSAMMVSFPLQNLPKDIRQVTKPRLPYFASLGRDKRGGGKAHPKPRFPPHITSFTCPPPLPKIRLGKRGNGRRRGKNGLDRESSCCSSPSKDGRLAFAKPSALNTRHIHRFATISLPLLNLRGIASCEEPTTTDCCVPSPSFQSPSLFFPYEQPSPAHFDSFWRHPIRHQTLPQHLSSPEASPSKLLDFEPVSSLRRRFGKKQKDPQDSSPEGKGRTSEGTAARSVAFHTTSSVTSKLSAFSGAPSSPKKRCGLISLPNSPLISQIKDRSLYSGDVLLPLSEEKRMPLLEPCMSIHEELGGGSFPYEPRLEGITLTIT</sequence>
<organism evidence="4 5">
    <name type="scientific">Cardiosporidium cionae</name>
    <dbReference type="NCBI Taxonomy" id="476202"/>
    <lineage>
        <taxon>Eukaryota</taxon>
        <taxon>Sar</taxon>
        <taxon>Alveolata</taxon>
        <taxon>Apicomplexa</taxon>
        <taxon>Aconoidasida</taxon>
        <taxon>Nephromycida</taxon>
        <taxon>Cardiosporidium</taxon>
    </lineage>
</organism>
<feature type="compositionally biased region" description="Basic and acidic residues" evidence="1">
    <location>
        <begin position="499"/>
        <end position="514"/>
    </location>
</feature>
<gene>
    <name evidence="4" type="ORF">IE077_002465</name>
</gene>
<dbReference type="PANTHER" id="PTHR11814">
    <property type="entry name" value="SULFATE TRANSPORTER"/>
    <property type="match status" value="1"/>
</dbReference>
<evidence type="ECO:0000313" key="5">
    <source>
        <dbReference type="Proteomes" id="UP000823046"/>
    </source>
</evidence>
<evidence type="ECO:0000259" key="3">
    <source>
        <dbReference type="PROSITE" id="PS50801"/>
    </source>
</evidence>
<feature type="transmembrane region" description="Helical" evidence="2">
    <location>
        <begin position="12"/>
        <end position="29"/>
    </location>
</feature>
<dbReference type="Proteomes" id="UP000823046">
    <property type="component" value="Unassembled WGS sequence"/>
</dbReference>
<dbReference type="SUPFAM" id="SSF52091">
    <property type="entry name" value="SpoIIaa-like"/>
    <property type="match status" value="1"/>
</dbReference>
<evidence type="ECO:0000313" key="4">
    <source>
        <dbReference type="EMBL" id="KAF8817970.1"/>
    </source>
</evidence>
<dbReference type="InterPro" id="IPR002645">
    <property type="entry name" value="STAS_dom"/>
</dbReference>
<feature type="non-terminal residue" evidence="4">
    <location>
        <position position="1"/>
    </location>
</feature>
<dbReference type="PROSITE" id="PS50801">
    <property type="entry name" value="STAS"/>
    <property type="match status" value="1"/>
</dbReference>
<dbReference type="Pfam" id="PF01740">
    <property type="entry name" value="STAS"/>
    <property type="match status" value="1"/>
</dbReference>
<dbReference type="Gene3D" id="3.30.750.24">
    <property type="entry name" value="STAS domain"/>
    <property type="match status" value="1"/>
</dbReference>